<comment type="catalytic activity">
    <reaction evidence="12 13">
        <text>tRNA(Cys) + L-cysteine + ATP = L-cysteinyl-tRNA(Cys) + AMP + diphosphate</text>
        <dbReference type="Rhea" id="RHEA:17773"/>
        <dbReference type="Rhea" id="RHEA-COMP:9661"/>
        <dbReference type="Rhea" id="RHEA-COMP:9679"/>
        <dbReference type="ChEBI" id="CHEBI:30616"/>
        <dbReference type="ChEBI" id="CHEBI:33019"/>
        <dbReference type="ChEBI" id="CHEBI:35235"/>
        <dbReference type="ChEBI" id="CHEBI:78442"/>
        <dbReference type="ChEBI" id="CHEBI:78517"/>
        <dbReference type="ChEBI" id="CHEBI:456215"/>
        <dbReference type="EC" id="6.1.1.16"/>
    </reaction>
</comment>
<comment type="similarity">
    <text evidence="2 13">Belongs to the class-I aminoacyl-tRNA synthetase family.</text>
</comment>
<reference evidence="15 16" key="1">
    <citation type="journal article" date="2012" name="ISME J.">
        <title>Genomic insights to SAR86, an abundant and uncultivated marine bacterial lineage.</title>
        <authorList>
            <person name="Dupont C.L."/>
            <person name="Rusch D.B."/>
            <person name="Yooseph S."/>
            <person name="Lombardo M.J."/>
            <person name="Richter R.A."/>
            <person name="Valas R."/>
            <person name="Novotny M."/>
            <person name="Yee-Greenbaum J."/>
            <person name="Selengut J.D."/>
            <person name="Haft D.H."/>
            <person name="Halpern A.L."/>
            <person name="Lasken R.S."/>
            <person name="Nealson K."/>
            <person name="Friedman R."/>
            <person name="Venter J.C."/>
        </authorList>
    </citation>
    <scope>NUCLEOTIDE SEQUENCE [LARGE SCALE GENOMIC DNA]</scope>
</reference>
<dbReference type="Gene3D" id="1.20.120.1910">
    <property type="entry name" value="Cysteine-tRNA ligase, C-terminal anti-codon recognition domain"/>
    <property type="match status" value="1"/>
</dbReference>
<feature type="binding site" evidence="13">
    <location>
        <position position="242"/>
    </location>
    <ligand>
        <name>Zn(2+)</name>
        <dbReference type="ChEBI" id="CHEBI:29105"/>
    </ligand>
</feature>
<evidence type="ECO:0000256" key="1">
    <source>
        <dbReference type="ARBA" id="ARBA00004496"/>
    </source>
</evidence>
<dbReference type="GO" id="GO:0006423">
    <property type="term" value="P:cysteinyl-tRNA aminoacylation"/>
    <property type="evidence" value="ECO:0007669"/>
    <property type="project" value="UniProtKB-UniRule"/>
</dbReference>
<dbReference type="Pfam" id="PF01406">
    <property type="entry name" value="tRNA-synt_1e"/>
    <property type="match status" value="1"/>
</dbReference>
<dbReference type="InterPro" id="IPR032678">
    <property type="entry name" value="tRNA-synt_1_cat_dom"/>
</dbReference>
<evidence type="ECO:0000256" key="10">
    <source>
        <dbReference type="ARBA" id="ARBA00022917"/>
    </source>
</evidence>
<dbReference type="PANTHER" id="PTHR10890:SF3">
    <property type="entry name" value="CYSTEINE--TRNA LIGASE, CYTOPLASMIC"/>
    <property type="match status" value="1"/>
</dbReference>
<dbReference type="EMBL" id="JH611156">
    <property type="protein sequence ID" value="EJP72222.1"/>
    <property type="molecule type" value="Genomic_DNA"/>
</dbReference>
<keyword evidence="5 13" id="KW-0436">Ligase</keyword>
<keyword evidence="8 13" id="KW-0862">Zinc</keyword>
<dbReference type="InterPro" id="IPR014729">
    <property type="entry name" value="Rossmann-like_a/b/a_fold"/>
</dbReference>
<dbReference type="STRING" id="1123866.NT01SARS_0718"/>
<comment type="cofactor">
    <cofactor evidence="13">
        <name>Zn(2+)</name>
        <dbReference type="ChEBI" id="CHEBI:29105"/>
    </cofactor>
    <text evidence="13">Binds 1 zinc ion per subunit.</text>
</comment>
<dbReference type="SUPFAM" id="SSF47323">
    <property type="entry name" value="Anticodon-binding domain of a subclass of class I aminoacyl-tRNA synthetases"/>
    <property type="match status" value="1"/>
</dbReference>
<dbReference type="CDD" id="cd00672">
    <property type="entry name" value="CysRS_core"/>
    <property type="match status" value="1"/>
</dbReference>
<dbReference type="GO" id="GO:0004817">
    <property type="term" value="F:cysteine-tRNA ligase activity"/>
    <property type="evidence" value="ECO:0007669"/>
    <property type="project" value="UniProtKB-UniRule"/>
</dbReference>
<feature type="short sequence motif" description="'HIGH' region" evidence="13">
    <location>
        <begin position="35"/>
        <end position="45"/>
    </location>
</feature>
<evidence type="ECO:0000256" key="5">
    <source>
        <dbReference type="ARBA" id="ARBA00022598"/>
    </source>
</evidence>
<keyword evidence="11 13" id="KW-0030">Aminoacyl-tRNA synthetase</keyword>
<evidence type="ECO:0000256" key="3">
    <source>
        <dbReference type="ARBA" id="ARBA00011245"/>
    </source>
</evidence>
<dbReference type="InterPro" id="IPR015803">
    <property type="entry name" value="Cys-tRNA-ligase"/>
</dbReference>
<keyword evidence="10 13" id="KW-0648">Protein biosynthesis</keyword>
<evidence type="ECO:0000256" key="11">
    <source>
        <dbReference type="ARBA" id="ARBA00023146"/>
    </source>
</evidence>
<dbReference type="EC" id="6.1.1.16" evidence="13"/>
<name>J4V0U1_9GAMM</name>
<feature type="binding site" evidence="13">
    <location>
        <position position="213"/>
    </location>
    <ligand>
        <name>Zn(2+)</name>
        <dbReference type="ChEBI" id="CHEBI:29105"/>
    </ligand>
</feature>
<evidence type="ECO:0000313" key="15">
    <source>
        <dbReference type="EMBL" id="EJP72222.1"/>
    </source>
</evidence>
<evidence type="ECO:0000256" key="8">
    <source>
        <dbReference type="ARBA" id="ARBA00022833"/>
    </source>
</evidence>
<evidence type="ECO:0000256" key="7">
    <source>
        <dbReference type="ARBA" id="ARBA00022741"/>
    </source>
</evidence>
<feature type="binding site" evidence="13">
    <location>
        <position position="238"/>
    </location>
    <ligand>
        <name>Zn(2+)</name>
        <dbReference type="ChEBI" id="CHEBI:29105"/>
    </ligand>
</feature>
<feature type="domain" description="tRNA synthetases class I catalytic" evidence="14">
    <location>
        <begin position="21"/>
        <end position="322"/>
    </location>
</feature>
<feature type="short sequence motif" description="'KMSKS' region" evidence="13">
    <location>
        <begin position="275"/>
        <end position="279"/>
    </location>
</feature>
<keyword evidence="4 13" id="KW-0963">Cytoplasm</keyword>
<dbReference type="InterPro" id="IPR009080">
    <property type="entry name" value="tRNAsynth_Ia_anticodon-bd"/>
</dbReference>
<dbReference type="GO" id="GO:0005524">
    <property type="term" value="F:ATP binding"/>
    <property type="evidence" value="ECO:0007669"/>
    <property type="project" value="UniProtKB-UniRule"/>
</dbReference>
<keyword evidence="6 13" id="KW-0479">Metal-binding</keyword>
<dbReference type="HOGENOM" id="CLU_013528_0_1_6"/>
<keyword evidence="7 13" id="KW-0547">Nucleotide-binding</keyword>
<sequence>MSNHLDYHLFNTLSGKKEILKPSDPQHVKIYACGPTVYNYAHIGNARMAVVFDTFVRTLRFIFPKVTYVSNITDIDDKIIEAAVEQNVEISVITKKFTKIYNEDMAKLNVLAPDVQPKATEYIPEMIDLIKELIEKDFAYEKDGHVLFHVPTYENYGKLSNRIKDEQIAGSRVDVADFKKDPADFVLWKPSTGVQPGWESPWGIGRPGWHTECSAMSEKTLGLPLDIHGGGRDLIFPHHENEIAQSCCTAAENSNPESYAKYWMHNGFVTIDGEKMSKSLGNIILVNELTQKYHGEVIRLALLSTHYRQALDWNDNVIHQAKKLLDKLYSLLNELNDVKESKEPDNDLIEILLDDLNTPGLIANINKLIKNAESREEDDKPNLKSNLLLIGKLMGILEDQSYNQISDEFKDKVDSLIEDRSNAKKKRDFELADKIRSELIDLGVEINDSPEGTTWKVVK</sequence>
<evidence type="ECO:0000259" key="14">
    <source>
        <dbReference type="Pfam" id="PF01406"/>
    </source>
</evidence>
<evidence type="ECO:0000256" key="4">
    <source>
        <dbReference type="ARBA" id="ARBA00022490"/>
    </source>
</evidence>
<dbReference type="AlphaFoldDB" id="J4V0U1"/>
<evidence type="ECO:0000256" key="9">
    <source>
        <dbReference type="ARBA" id="ARBA00022840"/>
    </source>
</evidence>
<feature type="binding site" evidence="13">
    <location>
        <position position="33"/>
    </location>
    <ligand>
        <name>Zn(2+)</name>
        <dbReference type="ChEBI" id="CHEBI:29105"/>
    </ligand>
</feature>
<comment type="subunit">
    <text evidence="3 13">Monomer.</text>
</comment>
<dbReference type="GO" id="GO:0008270">
    <property type="term" value="F:zinc ion binding"/>
    <property type="evidence" value="ECO:0007669"/>
    <property type="project" value="UniProtKB-UniRule"/>
</dbReference>
<evidence type="ECO:0000256" key="2">
    <source>
        <dbReference type="ARBA" id="ARBA00005594"/>
    </source>
</evidence>
<evidence type="ECO:0000313" key="16">
    <source>
        <dbReference type="Proteomes" id="UP000010305"/>
    </source>
</evidence>
<dbReference type="HAMAP" id="MF_00041">
    <property type="entry name" value="Cys_tRNA_synth"/>
    <property type="match status" value="1"/>
</dbReference>
<dbReference type="SUPFAM" id="SSF52374">
    <property type="entry name" value="Nucleotidylyl transferase"/>
    <property type="match status" value="1"/>
</dbReference>
<proteinExistence type="inferred from homology"/>
<dbReference type="GO" id="GO:0005829">
    <property type="term" value="C:cytosol"/>
    <property type="evidence" value="ECO:0007669"/>
    <property type="project" value="TreeGrafter"/>
</dbReference>
<dbReference type="Proteomes" id="UP000010305">
    <property type="component" value="Unassembled WGS sequence"/>
</dbReference>
<evidence type="ECO:0000256" key="12">
    <source>
        <dbReference type="ARBA" id="ARBA00047398"/>
    </source>
</evidence>
<dbReference type="InterPro" id="IPR024909">
    <property type="entry name" value="Cys-tRNA/MSH_ligase"/>
</dbReference>
<gene>
    <name evidence="13 15" type="primary">cysS</name>
    <name evidence="15" type="ORF">NT01SARS_0718</name>
</gene>
<keyword evidence="9 13" id="KW-0067">ATP-binding</keyword>
<dbReference type="PANTHER" id="PTHR10890">
    <property type="entry name" value="CYSTEINYL-TRNA SYNTHETASE"/>
    <property type="match status" value="1"/>
</dbReference>
<evidence type="ECO:0000256" key="13">
    <source>
        <dbReference type="HAMAP-Rule" id="MF_00041"/>
    </source>
</evidence>
<dbReference type="Gene3D" id="3.40.50.620">
    <property type="entry name" value="HUPs"/>
    <property type="match status" value="1"/>
</dbReference>
<protein>
    <recommendedName>
        <fullName evidence="13">Cysteine--tRNA ligase</fullName>
        <ecNumber evidence="13">6.1.1.16</ecNumber>
    </recommendedName>
    <alternativeName>
        <fullName evidence="13">Cysteinyl-tRNA synthetase</fullName>
        <shortName evidence="13">CysRS</shortName>
    </alternativeName>
</protein>
<dbReference type="NCBIfam" id="TIGR00435">
    <property type="entry name" value="cysS"/>
    <property type="match status" value="1"/>
</dbReference>
<dbReference type="PRINTS" id="PR00983">
    <property type="entry name" value="TRNASYNTHCYS"/>
</dbReference>
<organism evidence="15 16">
    <name type="scientific">SAR86 cluster bacterium SAR86A</name>
    <dbReference type="NCBI Taxonomy" id="1123866"/>
    <lineage>
        <taxon>Bacteria</taxon>
        <taxon>Pseudomonadati</taxon>
        <taxon>Pseudomonadota</taxon>
        <taxon>Gammaproteobacteria</taxon>
        <taxon>SAR86 cluster</taxon>
    </lineage>
</organism>
<accession>J4V0U1</accession>
<dbReference type="FunFam" id="3.40.50.620:FF:000068">
    <property type="entry name" value="Cysteine--tRNA ligase"/>
    <property type="match status" value="1"/>
</dbReference>
<feature type="binding site" evidence="13">
    <location>
        <position position="278"/>
    </location>
    <ligand>
        <name>ATP</name>
        <dbReference type="ChEBI" id="CHEBI:30616"/>
    </ligand>
</feature>
<comment type="subcellular location">
    <subcellularLocation>
        <location evidence="1 13">Cytoplasm</location>
    </subcellularLocation>
</comment>
<evidence type="ECO:0000256" key="6">
    <source>
        <dbReference type="ARBA" id="ARBA00022723"/>
    </source>
</evidence>